<dbReference type="GeneID" id="57167100"/>
<keyword evidence="1" id="KW-0472">Membrane</keyword>
<proteinExistence type="predicted"/>
<keyword evidence="1" id="KW-1133">Transmembrane helix</keyword>
<dbReference type="RefSeq" id="WP_070937484.1">
    <property type="nucleotide sequence ID" value="NZ_MLIK01000019.1"/>
</dbReference>
<name>A0A1S1L5I8_9MYCO</name>
<feature type="transmembrane region" description="Helical" evidence="1">
    <location>
        <begin position="151"/>
        <end position="174"/>
    </location>
</feature>
<evidence type="ECO:0000259" key="2">
    <source>
        <dbReference type="Pfam" id="PF09851"/>
    </source>
</evidence>
<keyword evidence="1" id="KW-0812">Transmembrane</keyword>
<reference evidence="3 4" key="1">
    <citation type="submission" date="2016-10" db="EMBL/GenBank/DDBJ databases">
        <title>Evaluation of Human, Veterinary and Environmental Mycobacterium chelonae Isolates by Core Genome Phylogenomic Analysis, Targeted Gene Comparison, and Anti-microbial Susceptibility Patterns: A Tale of Mistaken Identities.</title>
        <authorList>
            <person name="Fogelson S.B."/>
            <person name="Camus A.C."/>
            <person name="Lorenz W."/>
            <person name="Vasireddy R."/>
            <person name="Vasireddy S."/>
            <person name="Smith T."/>
            <person name="Brown-Elliott B.A."/>
            <person name="Wallace R.J.Jr."/>
            <person name="Hasan N.A."/>
            <person name="Reischl U."/>
            <person name="Sanchez S."/>
        </authorList>
    </citation>
    <scope>NUCLEOTIDE SEQUENCE [LARGE SCALE GENOMIC DNA]</scope>
    <source>
        <strain evidence="3 4">1559</strain>
    </source>
</reference>
<dbReference type="STRING" id="948102.BKG76_09835"/>
<feature type="domain" description="SHOCT" evidence="2">
    <location>
        <begin position="208"/>
        <end position="235"/>
    </location>
</feature>
<feature type="transmembrane region" description="Helical" evidence="1">
    <location>
        <begin position="12"/>
        <end position="32"/>
    </location>
</feature>
<protein>
    <recommendedName>
        <fullName evidence="2">SHOCT domain-containing protein</fullName>
    </recommendedName>
</protein>
<comment type="caution">
    <text evidence="3">The sequence shown here is derived from an EMBL/GenBank/DDBJ whole genome shotgun (WGS) entry which is preliminary data.</text>
</comment>
<dbReference type="EMBL" id="MLIK01000019">
    <property type="protein sequence ID" value="OHU21011.1"/>
    <property type="molecule type" value="Genomic_DNA"/>
</dbReference>
<dbReference type="OrthoDB" id="5996503at2"/>
<evidence type="ECO:0000256" key="1">
    <source>
        <dbReference type="SAM" id="Phobius"/>
    </source>
</evidence>
<sequence length="238" mass="25214">MSTRPRAPRIVRVAGILALVVGLLGFIAAIFMNSFVLDRYTAYGEVPIPGTGTVELPKGEVIISFHARVAGGKGSSLPVPPLTMDLVPPDGVEDPHVTENMGSSTTINNDAHVRVWVAQIATAGTYTVTTKGDVNGYIRPRLAFGNNTASALWPVTFGVLFGVGLVMTVLAGFWRGRASKTPKFAAPPPIETGTYSSHFPTDDGVRIEQLKTLAALHESGALTDSEFEAEKRRVLGGG</sequence>
<dbReference type="InterPro" id="IPR018649">
    <property type="entry name" value="SHOCT"/>
</dbReference>
<dbReference type="Pfam" id="PF09851">
    <property type="entry name" value="SHOCT"/>
    <property type="match status" value="1"/>
</dbReference>
<organism evidence="3 4">
    <name type="scientific">Mycobacteroides franklinii</name>
    <dbReference type="NCBI Taxonomy" id="948102"/>
    <lineage>
        <taxon>Bacteria</taxon>
        <taxon>Bacillati</taxon>
        <taxon>Actinomycetota</taxon>
        <taxon>Actinomycetes</taxon>
        <taxon>Mycobacteriales</taxon>
        <taxon>Mycobacteriaceae</taxon>
        <taxon>Mycobacteroides</taxon>
    </lineage>
</organism>
<dbReference type="Proteomes" id="UP000179616">
    <property type="component" value="Unassembled WGS sequence"/>
</dbReference>
<evidence type="ECO:0000313" key="3">
    <source>
        <dbReference type="EMBL" id="OHU21011.1"/>
    </source>
</evidence>
<evidence type="ECO:0000313" key="4">
    <source>
        <dbReference type="Proteomes" id="UP000179616"/>
    </source>
</evidence>
<gene>
    <name evidence="3" type="ORF">BKG76_09835</name>
</gene>
<accession>A0A1S1L5I8</accession>
<dbReference type="AlphaFoldDB" id="A0A1S1L5I8"/>